<dbReference type="EMBL" id="QASA01000001">
    <property type="protein sequence ID" value="RDC64436.1"/>
    <property type="molecule type" value="Genomic_DNA"/>
</dbReference>
<evidence type="ECO:0008006" key="3">
    <source>
        <dbReference type="Google" id="ProtNLM"/>
    </source>
</evidence>
<organism evidence="1 2">
    <name type="scientific">Adhaeribacter pallidiroseus</name>
    <dbReference type="NCBI Taxonomy" id="2072847"/>
    <lineage>
        <taxon>Bacteria</taxon>
        <taxon>Pseudomonadati</taxon>
        <taxon>Bacteroidota</taxon>
        <taxon>Cytophagia</taxon>
        <taxon>Cytophagales</taxon>
        <taxon>Hymenobacteraceae</taxon>
        <taxon>Adhaeribacter</taxon>
    </lineage>
</organism>
<gene>
    <name evidence="1" type="ORF">AHMF7616_03050</name>
</gene>
<keyword evidence="2" id="KW-1185">Reference proteome</keyword>
<accession>A0A369QMK3</accession>
<dbReference type="Pfam" id="PF16412">
    <property type="entry name" value="DUF5020"/>
    <property type="match status" value="1"/>
</dbReference>
<dbReference type="OrthoDB" id="1007128at2"/>
<protein>
    <recommendedName>
        <fullName evidence="3">DUF5020 family protein</fullName>
    </recommendedName>
</protein>
<proteinExistence type="predicted"/>
<sequence>MKYLFVALFFLFYIPVTSQNLQLHYDFRHTVDPKLNAVNFPTLSFEYFKDIDTVGTGSFLLKFQADFKGKKNNVAQAFTQISQSLRFWKPKVYLYLNYSGGLGLTPDAYGFYLPNAWAVGVSYPFQWKGAWFATNVAARYNAFDKPSYDPQFTFYFGKGFRNYSIFLAGSFVAWTENQNQGNDYTRHLTGKKFAFFGDPQIWFRVKNKFSAGSKFNIYYHLISSSNSVQLYPTLGTKYQF</sequence>
<dbReference type="Proteomes" id="UP000253919">
    <property type="component" value="Unassembled WGS sequence"/>
</dbReference>
<evidence type="ECO:0000313" key="1">
    <source>
        <dbReference type="EMBL" id="RDC64436.1"/>
    </source>
</evidence>
<dbReference type="RefSeq" id="WP_115373590.1">
    <property type="nucleotide sequence ID" value="NZ_QASA01000001.1"/>
</dbReference>
<evidence type="ECO:0000313" key="2">
    <source>
        <dbReference type="Proteomes" id="UP000253919"/>
    </source>
</evidence>
<comment type="caution">
    <text evidence="1">The sequence shown here is derived from an EMBL/GenBank/DDBJ whole genome shotgun (WGS) entry which is preliminary data.</text>
</comment>
<name>A0A369QMK3_9BACT</name>
<reference evidence="1 2" key="1">
    <citation type="submission" date="2018-04" db="EMBL/GenBank/DDBJ databases">
        <title>Adhaeribacter sp. HMF7616 genome sequencing and assembly.</title>
        <authorList>
            <person name="Kang H."/>
            <person name="Kang J."/>
            <person name="Cha I."/>
            <person name="Kim H."/>
            <person name="Joh K."/>
        </authorList>
    </citation>
    <scope>NUCLEOTIDE SEQUENCE [LARGE SCALE GENOMIC DNA]</scope>
    <source>
        <strain evidence="1 2">HMF7616</strain>
    </source>
</reference>
<dbReference type="AlphaFoldDB" id="A0A369QMK3"/>